<evidence type="ECO:0000256" key="1">
    <source>
        <dbReference type="SAM" id="Phobius"/>
    </source>
</evidence>
<reference evidence="3" key="1">
    <citation type="submission" date="2016-10" db="EMBL/GenBank/DDBJ databases">
        <authorList>
            <person name="Varghese N."/>
            <person name="Submissions S."/>
        </authorList>
    </citation>
    <scope>NUCLEOTIDE SEQUENCE [LARGE SCALE GENOMIC DNA]</scope>
    <source>
        <strain evidence="3">DSM 8987</strain>
    </source>
</reference>
<gene>
    <name evidence="2" type="ORF">SAMN05661003_10627</name>
</gene>
<proteinExistence type="predicted"/>
<dbReference type="RefSeq" id="WP_092077877.1">
    <property type="nucleotide sequence ID" value="NZ_FNAQ01000006.1"/>
</dbReference>
<dbReference type="OrthoDB" id="5405464at2"/>
<evidence type="ECO:0000313" key="3">
    <source>
        <dbReference type="Proteomes" id="UP000243205"/>
    </source>
</evidence>
<accession>A0A1G7BHP9</accession>
<dbReference type="Proteomes" id="UP000243205">
    <property type="component" value="Unassembled WGS sequence"/>
</dbReference>
<feature type="transmembrane region" description="Helical" evidence="1">
    <location>
        <begin position="21"/>
        <end position="44"/>
    </location>
</feature>
<keyword evidence="1" id="KW-1133">Transmembrane helix</keyword>
<sequence>MSVTVLPPQPANGSGPAKIVYILYLIGLVFGLTAIIGLIIAYVYRSDAPDWLRSHYHFQIRTFWIGLLYLFIGGLLTPVLIGYFVLLFATLWLIIRCITGLKQLGNGAPLTNPHRWLL</sequence>
<name>A0A1G7BHP9_9BACT</name>
<keyword evidence="1" id="KW-0472">Membrane</keyword>
<dbReference type="EMBL" id="FNAQ01000006">
    <property type="protein sequence ID" value="SDE25976.1"/>
    <property type="molecule type" value="Genomic_DNA"/>
</dbReference>
<protein>
    <submittedName>
        <fullName evidence="2">Uncharacterized membrane protein</fullName>
    </submittedName>
</protein>
<keyword evidence="1" id="KW-0812">Transmembrane</keyword>
<feature type="transmembrane region" description="Helical" evidence="1">
    <location>
        <begin position="64"/>
        <end position="95"/>
    </location>
</feature>
<dbReference type="STRING" id="57664.SAMN05661003_10627"/>
<dbReference type="AlphaFoldDB" id="A0A1G7BHP9"/>
<organism evidence="2 3">
    <name type="scientific">Desulfuromonas thiophila</name>
    <dbReference type="NCBI Taxonomy" id="57664"/>
    <lineage>
        <taxon>Bacteria</taxon>
        <taxon>Pseudomonadati</taxon>
        <taxon>Thermodesulfobacteriota</taxon>
        <taxon>Desulfuromonadia</taxon>
        <taxon>Desulfuromonadales</taxon>
        <taxon>Desulfuromonadaceae</taxon>
        <taxon>Desulfuromonas</taxon>
    </lineage>
</organism>
<keyword evidence="3" id="KW-1185">Reference proteome</keyword>
<evidence type="ECO:0000313" key="2">
    <source>
        <dbReference type="EMBL" id="SDE25976.1"/>
    </source>
</evidence>